<evidence type="ECO:0000256" key="2">
    <source>
        <dbReference type="ARBA" id="ARBA00023125"/>
    </source>
</evidence>
<dbReference type="Gene3D" id="3.40.50.2300">
    <property type="match status" value="2"/>
</dbReference>
<name>A0ABP5KXW0_9ACTN</name>
<dbReference type="PROSITE" id="PS00356">
    <property type="entry name" value="HTH_LACI_1"/>
    <property type="match status" value="1"/>
</dbReference>
<dbReference type="InterPro" id="IPR000843">
    <property type="entry name" value="HTH_LacI"/>
</dbReference>
<evidence type="ECO:0000313" key="7">
    <source>
        <dbReference type="Proteomes" id="UP001500443"/>
    </source>
</evidence>
<dbReference type="EMBL" id="BAAAPF010000188">
    <property type="protein sequence ID" value="GAA2137804.1"/>
    <property type="molecule type" value="Genomic_DNA"/>
</dbReference>
<evidence type="ECO:0000256" key="3">
    <source>
        <dbReference type="ARBA" id="ARBA00023163"/>
    </source>
</evidence>
<dbReference type="GO" id="GO:0003677">
    <property type="term" value="F:DNA binding"/>
    <property type="evidence" value="ECO:0007669"/>
    <property type="project" value="UniProtKB-KW"/>
</dbReference>
<keyword evidence="1" id="KW-0805">Transcription regulation</keyword>
<dbReference type="SUPFAM" id="SSF53822">
    <property type="entry name" value="Periplasmic binding protein-like I"/>
    <property type="match status" value="1"/>
</dbReference>
<gene>
    <name evidence="6" type="ORF">GCM10009802_47050</name>
</gene>
<dbReference type="Pfam" id="PF13377">
    <property type="entry name" value="Peripla_BP_3"/>
    <property type="match status" value="1"/>
</dbReference>
<keyword evidence="7" id="KW-1185">Reference proteome</keyword>
<protein>
    <submittedName>
        <fullName evidence="6">LacI family DNA-binding transcriptional regulator</fullName>
    </submittedName>
</protein>
<evidence type="ECO:0000259" key="5">
    <source>
        <dbReference type="PROSITE" id="PS50932"/>
    </source>
</evidence>
<organism evidence="6 7">
    <name type="scientific">Streptomyces synnematoformans</name>
    <dbReference type="NCBI Taxonomy" id="415721"/>
    <lineage>
        <taxon>Bacteria</taxon>
        <taxon>Bacillati</taxon>
        <taxon>Actinomycetota</taxon>
        <taxon>Actinomycetes</taxon>
        <taxon>Kitasatosporales</taxon>
        <taxon>Streptomycetaceae</taxon>
        <taxon>Streptomyces</taxon>
    </lineage>
</organism>
<dbReference type="Proteomes" id="UP001500443">
    <property type="component" value="Unassembled WGS sequence"/>
</dbReference>
<keyword evidence="2 6" id="KW-0238">DNA-binding</keyword>
<dbReference type="CDD" id="cd01392">
    <property type="entry name" value="HTH_LacI"/>
    <property type="match status" value="1"/>
</dbReference>
<dbReference type="Pfam" id="PF00356">
    <property type="entry name" value="LacI"/>
    <property type="match status" value="1"/>
</dbReference>
<proteinExistence type="predicted"/>
<dbReference type="PANTHER" id="PTHR30146">
    <property type="entry name" value="LACI-RELATED TRANSCRIPTIONAL REPRESSOR"/>
    <property type="match status" value="1"/>
</dbReference>
<dbReference type="PANTHER" id="PTHR30146:SF153">
    <property type="entry name" value="LACTOSE OPERON REPRESSOR"/>
    <property type="match status" value="1"/>
</dbReference>
<sequence length="358" mass="37960">MVTIGDIARAAGVSRSTASYALSGKRSISAQVRQRVADAARELGYTPNAGARALATAETRVVGLLAQFHADEFAPAMLQYMLGVSDTARELGYDTLLVTEADGARALRRITDSRMVDGVVLLNVAQDDARLPLLRAAPQPGALVGLPGDPSGVDVFDLDFAAAGRAMVDHMHRLRHRELILVSQPEHVVERGGAYVWRLQDAVVQQAAARGIGLHAAFGPSRQPDVGRDLHALLDAHPAATGLLLNNEAAAAALPSVLHARGLRAPRDLSVIGRYSDEFARTFSLPFSSVESAPDLLGEMAVRHLVRRITDPLARDEPHVLRLVPPELVDRGSTGAPPTARTAGPGTPPDPHGQGGRP</sequence>
<dbReference type="SMART" id="SM00354">
    <property type="entry name" value="HTH_LACI"/>
    <property type="match status" value="1"/>
</dbReference>
<dbReference type="InterPro" id="IPR010982">
    <property type="entry name" value="Lambda_DNA-bd_dom_sf"/>
</dbReference>
<evidence type="ECO:0000313" key="6">
    <source>
        <dbReference type="EMBL" id="GAA2137804.1"/>
    </source>
</evidence>
<comment type="caution">
    <text evidence="6">The sequence shown here is derived from an EMBL/GenBank/DDBJ whole genome shotgun (WGS) entry which is preliminary data.</text>
</comment>
<keyword evidence="3" id="KW-0804">Transcription</keyword>
<dbReference type="PROSITE" id="PS50932">
    <property type="entry name" value="HTH_LACI_2"/>
    <property type="match status" value="1"/>
</dbReference>
<dbReference type="InterPro" id="IPR046335">
    <property type="entry name" value="LacI/GalR-like_sensor"/>
</dbReference>
<dbReference type="SUPFAM" id="SSF47413">
    <property type="entry name" value="lambda repressor-like DNA-binding domains"/>
    <property type="match status" value="1"/>
</dbReference>
<dbReference type="RefSeq" id="WP_051438582.1">
    <property type="nucleotide sequence ID" value="NZ_BAAAPF010000188.1"/>
</dbReference>
<dbReference type="Gene3D" id="1.10.260.40">
    <property type="entry name" value="lambda repressor-like DNA-binding domains"/>
    <property type="match status" value="1"/>
</dbReference>
<accession>A0ABP5KXW0</accession>
<evidence type="ECO:0000256" key="4">
    <source>
        <dbReference type="SAM" id="MobiDB-lite"/>
    </source>
</evidence>
<evidence type="ECO:0000256" key="1">
    <source>
        <dbReference type="ARBA" id="ARBA00023015"/>
    </source>
</evidence>
<reference evidence="7" key="1">
    <citation type="journal article" date="2019" name="Int. J. Syst. Evol. Microbiol.">
        <title>The Global Catalogue of Microorganisms (GCM) 10K type strain sequencing project: providing services to taxonomists for standard genome sequencing and annotation.</title>
        <authorList>
            <consortium name="The Broad Institute Genomics Platform"/>
            <consortium name="The Broad Institute Genome Sequencing Center for Infectious Disease"/>
            <person name="Wu L."/>
            <person name="Ma J."/>
        </authorList>
    </citation>
    <scope>NUCLEOTIDE SEQUENCE [LARGE SCALE GENOMIC DNA]</scope>
    <source>
        <strain evidence="7">JCM 15481</strain>
    </source>
</reference>
<feature type="region of interest" description="Disordered" evidence="4">
    <location>
        <begin position="324"/>
        <end position="358"/>
    </location>
</feature>
<feature type="compositionally biased region" description="Low complexity" evidence="4">
    <location>
        <begin position="334"/>
        <end position="345"/>
    </location>
</feature>
<dbReference type="InterPro" id="IPR028082">
    <property type="entry name" value="Peripla_BP_I"/>
</dbReference>
<feature type="domain" description="HTH lacI-type" evidence="5">
    <location>
        <begin position="2"/>
        <end position="56"/>
    </location>
</feature>